<evidence type="ECO:0000256" key="4">
    <source>
        <dbReference type="ARBA" id="ARBA00023172"/>
    </source>
</evidence>
<dbReference type="InterPro" id="IPR010998">
    <property type="entry name" value="Integrase_recombinase_N"/>
</dbReference>
<organism evidence="6 7">
    <name type="scientific">Finegoldia magna</name>
    <name type="common">Peptostreptococcus magnus</name>
    <dbReference type="NCBI Taxonomy" id="1260"/>
    <lineage>
        <taxon>Bacteria</taxon>
        <taxon>Bacillati</taxon>
        <taxon>Bacillota</taxon>
        <taxon>Tissierellia</taxon>
        <taxon>Tissierellales</taxon>
        <taxon>Peptoniphilaceae</taxon>
        <taxon>Finegoldia</taxon>
    </lineage>
</organism>
<protein>
    <submittedName>
        <fullName evidence="6">Site-specific integrase</fullName>
    </submittedName>
</protein>
<dbReference type="GO" id="GO:0015074">
    <property type="term" value="P:DNA integration"/>
    <property type="evidence" value="ECO:0007669"/>
    <property type="project" value="UniProtKB-KW"/>
</dbReference>
<dbReference type="Gene3D" id="1.10.150.130">
    <property type="match status" value="1"/>
</dbReference>
<dbReference type="PANTHER" id="PTHR30629">
    <property type="entry name" value="PROPHAGE INTEGRASE"/>
    <property type="match status" value="1"/>
</dbReference>
<dbReference type="GO" id="GO:0003677">
    <property type="term" value="F:DNA binding"/>
    <property type="evidence" value="ECO:0007669"/>
    <property type="project" value="UniProtKB-KW"/>
</dbReference>
<evidence type="ECO:0000256" key="3">
    <source>
        <dbReference type="ARBA" id="ARBA00023125"/>
    </source>
</evidence>
<dbReference type="SUPFAM" id="SSF56349">
    <property type="entry name" value="DNA breaking-rejoining enzymes"/>
    <property type="match status" value="1"/>
</dbReference>
<keyword evidence="2" id="KW-0229">DNA integration</keyword>
<dbReference type="InterPro" id="IPR002104">
    <property type="entry name" value="Integrase_catalytic"/>
</dbReference>
<evidence type="ECO:0000313" key="6">
    <source>
        <dbReference type="EMBL" id="OXZ33708.1"/>
    </source>
</evidence>
<reference evidence="7" key="1">
    <citation type="submission" date="2017-04" db="EMBL/GenBank/DDBJ databases">
        <title>Finegoldia magna isolated from orthopedic joint implant-associated infections.</title>
        <authorList>
            <person name="Bjorklund S."/>
            <person name="Bruggemann H."/>
            <person name="Jensen A."/>
            <person name="Hellmark B."/>
            <person name="Soderquist B."/>
        </authorList>
    </citation>
    <scope>NUCLEOTIDE SEQUENCE [LARGE SCALE GENOMIC DNA]</scope>
    <source>
        <strain evidence="7">12T273</strain>
    </source>
</reference>
<accession>A0A233VMR0</accession>
<dbReference type="PROSITE" id="PS51898">
    <property type="entry name" value="TYR_RECOMBINASE"/>
    <property type="match status" value="1"/>
</dbReference>
<comment type="caution">
    <text evidence="6">The sequence shown here is derived from an EMBL/GenBank/DDBJ whole genome shotgun (WGS) entry which is preliminary data.</text>
</comment>
<dbReference type="InterPro" id="IPR011010">
    <property type="entry name" value="DNA_brk_join_enz"/>
</dbReference>
<evidence type="ECO:0000313" key="7">
    <source>
        <dbReference type="Proteomes" id="UP000215546"/>
    </source>
</evidence>
<dbReference type="PANTHER" id="PTHR30629:SF2">
    <property type="entry name" value="PROPHAGE INTEGRASE INTS-RELATED"/>
    <property type="match status" value="1"/>
</dbReference>
<evidence type="ECO:0000259" key="5">
    <source>
        <dbReference type="PROSITE" id="PS51898"/>
    </source>
</evidence>
<gene>
    <name evidence="6" type="ORF">B9N55_02235</name>
</gene>
<evidence type="ECO:0000256" key="1">
    <source>
        <dbReference type="ARBA" id="ARBA00008857"/>
    </source>
</evidence>
<dbReference type="Gene3D" id="1.10.443.10">
    <property type="entry name" value="Intergrase catalytic core"/>
    <property type="match status" value="1"/>
</dbReference>
<proteinExistence type="inferred from homology"/>
<evidence type="ECO:0000256" key="2">
    <source>
        <dbReference type="ARBA" id="ARBA00022908"/>
    </source>
</evidence>
<feature type="domain" description="Tyr recombinase" evidence="5">
    <location>
        <begin position="192"/>
        <end position="398"/>
    </location>
</feature>
<dbReference type="Pfam" id="PF00589">
    <property type="entry name" value="Phage_integrase"/>
    <property type="match status" value="1"/>
</dbReference>
<dbReference type="AlphaFoldDB" id="A0A233VMR0"/>
<sequence>MAITKTKNGTYRLRIYIPEKARGYLGNCSNIYEKRFKTKQEAKITELEIKNKINDSQNNKISVSPSFDGDITFKDFYKDFWLDPYKVGQTTNTSKPPSPVTIENTESIFRLHILPIFGDYSLNCLNNNKQLVSKLLTEKSKQLVNFKFIKSYFNSVFNWAAELDFINSNKLSYTINRIKPLKKIIVEDSKSDEDKYLSEDELKQWLDAFKFDYENSKIDLKEYTLFMTTFILSDRKSESYALKWKDVDLKNSSVRIATALDRHGNIKNTKSNKKTVFKIPCELTLLLSQWKALQKEKLKQFNIIQNKEQLVFTYIDTRGNINKALHSDYLNYRMLSVKKRHPELVHCTPHKLRHTGASLAKKAGMTMSEISEALTHSDTRITKTYVNTDNIVNISPGELVYHKLINNDGVNFGVNFDK</sequence>
<dbReference type="GO" id="GO:0006310">
    <property type="term" value="P:DNA recombination"/>
    <property type="evidence" value="ECO:0007669"/>
    <property type="project" value="UniProtKB-KW"/>
</dbReference>
<dbReference type="EMBL" id="NDYE01000005">
    <property type="protein sequence ID" value="OXZ33708.1"/>
    <property type="molecule type" value="Genomic_DNA"/>
</dbReference>
<dbReference type="RefSeq" id="WP_094208119.1">
    <property type="nucleotide sequence ID" value="NZ_NDYE01000005.1"/>
</dbReference>
<comment type="similarity">
    <text evidence="1">Belongs to the 'phage' integrase family.</text>
</comment>
<dbReference type="InterPro" id="IPR050808">
    <property type="entry name" value="Phage_Integrase"/>
</dbReference>
<keyword evidence="4" id="KW-0233">DNA recombination</keyword>
<name>A0A233VMR0_FINMA</name>
<dbReference type="Proteomes" id="UP000215546">
    <property type="component" value="Unassembled WGS sequence"/>
</dbReference>
<keyword evidence="3" id="KW-0238">DNA-binding</keyword>
<dbReference type="InterPro" id="IPR013762">
    <property type="entry name" value="Integrase-like_cat_sf"/>
</dbReference>